<feature type="non-terminal residue" evidence="1">
    <location>
        <position position="34"/>
    </location>
</feature>
<evidence type="ECO:0000313" key="1">
    <source>
        <dbReference type="EMBL" id="SVC77106.1"/>
    </source>
</evidence>
<dbReference type="EMBL" id="UINC01109938">
    <property type="protein sequence ID" value="SVC77106.1"/>
    <property type="molecule type" value="Genomic_DNA"/>
</dbReference>
<sequence>MPGWRGVYGDIGRPIVSSTHRVHVRTHREDGLEG</sequence>
<organism evidence="1">
    <name type="scientific">marine metagenome</name>
    <dbReference type="NCBI Taxonomy" id="408172"/>
    <lineage>
        <taxon>unclassified sequences</taxon>
        <taxon>metagenomes</taxon>
        <taxon>ecological metagenomes</taxon>
    </lineage>
</organism>
<dbReference type="AlphaFoldDB" id="A0A382PV45"/>
<gene>
    <name evidence="1" type="ORF">METZ01_LOCUS329960</name>
</gene>
<name>A0A382PV45_9ZZZZ</name>
<protein>
    <submittedName>
        <fullName evidence="1">Uncharacterized protein</fullName>
    </submittedName>
</protein>
<reference evidence="1" key="1">
    <citation type="submission" date="2018-05" db="EMBL/GenBank/DDBJ databases">
        <authorList>
            <person name="Lanie J.A."/>
            <person name="Ng W.-L."/>
            <person name="Kazmierczak K.M."/>
            <person name="Andrzejewski T.M."/>
            <person name="Davidsen T.M."/>
            <person name="Wayne K.J."/>
            <person name="Tettelin H."/>
            <person name="Glass J.I."/>
            <person name="Rusch D."/>
            <person name="Podicherti R."/>
            <person name="Tsui H.-C.T."/>
            <person name="Winkler M.E."/>
        </authorList>
    </citation>
    <scope>NUCLEOTIDE SEQUENCE</scope>
</reference>
<accession>A0A382PV45</accession>
<proteinExistence type="predicted"/>